<dbReference type="EMBL" id="CP141614">
    <property type="protein sequence ID" value="WRP14568.1"/>
    <property type="molecule type" value="Genomic_DNA"/>
</dbReference>
<dbReference type="Proteomes" id="UP001333102">
    <property type="component" value="Chromosome"/>
</dbReference>
<sequence length="177" mass="18822">MRLSGKRVLVFVEDGFEDLELWVPVMRLREEGAEVILAGAEAGRTYRGKGGLSAVADRSYEGLDAARFDAVVVPGGWAPDKLRRSPTVKAIVRSAYEARKVVGLICHAGLVGISAGIVRGHRATGSLGIKDDLVNAGAEWVDAPAFRDGPIVWGRVVADIPDFCRELVAAIEAGGAR</sequence>
<comment type="similarity">
    <text evidence="1">Belongs to the peptidase C56 family.</text>
</comment>
<evidence type="ECO:0000256" key="1">
    <source>
        <dbReference type="ARBA" id="ARBA00008542"/>
    </source>
</evidence>
<evidence type="ECO:0000259" key="2">
    <source>
        <dbReference type="Pfam" id="PF01965"/>
    </source>
</evidence>
<keyword evidence="4" id="KW-1185">Reference proteome</keyword>
<gene>
    <name evidence="3" type="ORF">VLY81_14315</name>
</gene>
<dbReference type="InterPro" id="IPR002818">
    <property type="entry name" value="DJ-1/PfpI"/>
</dbReference>
<evidence type="ECO:0000313" key="4">
    <source>
        <dbReference type="Proteomes" id="UP001333102"/>
    </source>
</evidence>
<evidence type="ECO:0000313" key="3">
    <source>
        <dbReference type="EMBL" id="WRP14568.1"/>
    </source>
</evidence>
<dbReference type="PANTHER" id="PTHR42733">
    <property type="entry name" value="DJ-1 PROTEIN"/>
    <property type="match status" value="1"/>
</dbReference>
<dbReference type="Gene3D" id="3.40.50.880">
    <property type="match status" value="1"/>
</dbReference>
<reference evidence="4" key="1">
    <citation type="submission" date="2023-12" db="EMBL/GenBank/DDBJ databases">
        <title>Novel isolates from deep terrestrial aquifers shed light on the physiology and ecology of the class Limnochordia.</title>
        <authorList>
            <person name="Karnachuk O.V."/>
            <person name="Lukina A.P."/>
            <person name="Avakyan M.R."/>
            <person name="Kadnikov V."/>
            <person name="Begmatov S."/>
            <person name="Beletsky A.V."/>
            <person name="Mardanov A.V."/>
            <person name="Ravin N.V."/>
        </authorList>
    </citation>
    <scope>NUCLEOTIDE SEQUENCE [LARGE SCALE GENOMIC DNA]</scope>
    <source>
        <strain evidence="4">LN</strain>
    </source>
</reference>
<protein>
    <submittedName>
        <fullName evidence="3">Type 1 glutamine amidotransferase domain-containing protein</fullName>
    </submittedName>
</protein>
<organism evidence="3 4">
    <name type="scientific">Geochorda subterranea</name>
    <dbReference type="NCBI Taxonomy" id="3109564"/>
    <lineage>
        <taxon>Bacteria</taxon>
        <taxon>Bacillati</taxon>
        <taxon>Bacillota</taxon>
        <taxon>Limnochordia</taxon>
        <taxon>Limnochordales</taxon>
        <taxon>Geochordaceae</taxon>
        <taxon>Geochorda</taxon>
    </lineage>
</organism>
<dbReference type="CDD" id="cd03134">
    <property type="entry name" value="GATase1_PfpI_like"/>
    <property type="match status" value="1"/>
</dbReference>
<keyword evidence="3" id="KW-0315">Glutamine amidotransferase</keyword>
<dbReference type="SUPFAM" id="SSF52317">
    <property type="entry name" value="Class I glutamine amidotransferase-like"/>
    <property type="match status" value="1"/>
</dbReference>
<dbReference type="InterPro" id="IPR029062">
    <property type="entry name" value="Class_I_gatase-like"/>
</dbReference>
<dbReference type="RefSeq" id="WP_324668919.1">
    <property type="nucleotide sequence ID" value="NZ_CP141614.1"/>
</dbReference>
<dbReference type="PANTHER" id="PTHR42733:SF13">
    <property type="entry name" value="DJ-1_PFPI DOMAIN-CONTAINING PROTEIN"/>
    <property type="match status" value="1"/>
</dbReference>
<name>A0ABZ1BPV0_9FIRM</name>
<dbReference type="InterPro" id="IPR006286">
    <property type="entry name" value="C56_PfpI-like"/>
</dbReference>
<accession>A0ABZ1BPV0</accession>
<feature type="domain" description="DJ-1/PfpI" evidence="2">
    <location>
        <begin position="6"/>
        <end position="169"/>
    </location>
</feature>
<dbReference type="PROSITE" id="PS51276">
    <property type="entry name" value="PEPTIDASE_C56_PFPI"/>
    <property type="match status" value="1"/>
</dbReference>
<proteinExistence type="inferred from homology"/>
<dbReference type="Pfam" id="PF01965">
    <property type="entry name" value="DJ-1_PfpI"/>
    <property type="match status" value="1"/>
</dbReference>
<dbReference type="NCBIfam" id="TIGR01382">
    <property type="entry name" value="PfpI"/>
    <property type="match status" value="1"/>
</dbReference>